<feature type="signal peptide" evidence="16">
    <location>
        <begin position="1"/>
        <end position="21"/>
    </location>
</feature>
<dbReference type="SUPFAM" id="SSF48695">
    <property type="entry name" value="Multiheme cytochromes"/>
    <property type="match status" value="1"/>
</dbReference>
<evidence type="ECO:0000256" key="12">
    <source>
        <dbReference type="ARBA" id="ARBA00031832"/>
    </source>
</evidence>
<evidence type="ECO:0000256" key="1">
    <source>
        <dbReference type="ARBA" id="ARBA00002599"/>
    </source>
</evidence>
<organism evidence="19 22">
    <name type="scientific">Aliivibrio fischeri</name>
    <name type="common">Vibrio fischeri</name>
    <dbReference type="NCBI Taxonomy" id="668"/>
    <lineage>
        <taxon>Bacteria</taxon>
        <taxon>Pseudomonadati</taxon>
        <taxon>Pseudomonadota</taxon>
        <taxon>Gammaproteobacteria</taxon>
        <taxon>Vibrionales</taxon>
        <taxon>Vibrionaceae</taxon>
        <taxon>Aliivibrio</taxon>
    </lineage>
</organism>
<dbReference type="FunFam" id="1.10.1130.10:FF:000001">
    <property type="entry name" value="Periplasmic nitrate reductase, electron transfer subunit"/>
    <property type="match status" value="1"/>
</dbReference>
<comment type="function">
    <text evidence="1">Electron transfer subunit of the periplasmic nitrate reductase complex NapAB. Receives electrons from the membrane-anchored tetraheme c-type NapC protein and transfers these to NapA subunit, thus allowing electron flow between membrane and periplasm. Essential for periplasmic nitrate reduction with nitrate as the terminal electron acceptor.</text>
</comment>
<dbReference type="InterPro" id="IPR036280">
    <property type="entry name" value="Multihaem_cyt_sf"/>
</dbReference>
<evidence type="ECO:0000256" key="8">
    <source>
        <dbReference type="ARBA" id="ARBA00022729"/>
    </source>
</evidence>
<evidence type="ECO:0000256" key="6">
    <source>
        <dbReference type="ARBA" id="ARBA00022617"/>
    </source>
</evidence>
<feature type="chain" id="PRO_5042684961" description="Periplasmic nitrate reductase, electron transfer subunit" evidence="16">
    <location>
        <begin position="22"/>
        <end position="157"/>
    </location>
</feature>
<feature type="binding site" description="covalent" evidence="14">
    <location>
        <position position="95"/>
    </location>
    <ligand>
        <name>heme c</name>
        <dbReference type="ChEBI" id="CHEBI:61717"/>
        <label>1</label>
    </ligand>
</feature>
<evidence type="ECO:0000256" key="14">
    <source>
        <dbReference type="PIRSR" id="PIRSR006105-1"/>
    </source>
</evidence>
<feature type="binding site" description="covalent" evidence="14">
    <location>
        <position position="132"/>
    </location>
    <ligand>
        <name>heme c</name>
        <dbReference type="ChEBI" id="CHEBI:61717"/>
        <label>2</label>
    </ligand>
</feature>
<evidence type="ECO:0000313" key="18">
    <source>
        <dbReference type="EMBL" id="MUK46572.1"/>
    </source>
</evidence>
<name>A0A1E5AW79_ALIFS</name>
<keyword evidence="8 16" id="KW-0732">Signal</keyword>
<comment type="subcellular location">
    <subcellularLocation>
        <location evidence="2 13">Periplasm</location>
    </subcellularLocation>
</comment>
<evidence type="ECO:0000256" key="2">
    <source>
        <dbReference type="ARBA" id="ARBA00004418"/>
    </source>
</evidence>
<comment type="PTM">
    <text evidence="14">Binds 2 heme C groups per subunit.</text>
</comment>
<dbReference type="PANTHER" id="PTHR38604:SF1">
    <property type="entry name" value="PERIPLASMIC NITRATE REDUCTASE, ELECTRON TRANSFER SUBUNIT"/>
    <property type="match status" value="1"/>
</dbReference>
<dbReference type="Pfam" id="PF03892">
    <property type="entry name" value="NapB"/>
    <property type="match status" value="1"/>
</dbReference>
<dbReference type="GO" id="GO:0046872">
    <property type="term" value="F:metal ion binding"/>
    <property type="evidence" value="ECO:0007669"/>
    <property type="project" value="UniProtKB-KW"/>
</dbReference>
<evidence type="ECO:0000256" key="3">
    <source>
        <dbReference type="ARBA" id="ARBA00007368"/>
    </source>
</evidence>
<dbReference type="RefSeq" id="WP_005420450.1">
    <property type="nucleotide sequence ID" value="NZ_BJTZ01000030.1"/>
</dbReference>
<dbReference type="PANTHER" id="PTHR38604">
    <property type="entry name" value="PERIPLASMIC NITRATE REDUCTASE, ELECTRON TRANSFER SUBUNIT"/>
    <property type="match status" value="1"/>
</dbReference>
<evidence type="ECO:0000256" key="13">
    <source>
        <dbReference type="PIRNR" id="PIRNR006105"/>
    </source>
</evidence>
<protein>
    <recommendedName>
        <fullName evidence="4 13">Periplasmic nitrate reductase, electron transfer subunit</fullName>
    </recommendedName>
    <alternativeName>
        <fullName evidence="12 13">Diheme cytochrome c NapB</fullName>
    </alternativeName>
</protein>
<evidence type="ECO:0000256" key="7">
    <source>
        <dbReference type="ARBA" id="ARBA00022723"/>
    </source>
</evidence>
<reference evidence="17 20" key="1">
    <citation type="submission" date="2019-07" db="EMBL/GenBank/DDBJ databases">
        <title>Whole genome shotgun sequence of Aliivibrio fischeri NBRC 101058.</title>
        <authorList>
            <person name="Hosoyama A."/>
            <person name="Uohara A."/>
            <person name="Ohji S."/>
            <person name="Ichikawa N."/>
        </authorList>
    </citation>
    <scope>NUCLEOTIDE SEQUENCE [LARGE SCALE GENOMIC DNA]</scope>
    <source>
        <strain evidence="17 20">NBRC 101058</strain>
    </source>
</reference>
<feature type="binding site" description="axial binding residue" evidence="15">
    <location>
        <position position="136"/>
    </location>
    <ligand>
        <name>heme c</name>
        <dbReference type="ChEBI" id="CHEBI:61717"/>
        <label>2</label>
    </ligand>
    <ligandPart>
        <name>Fe</name>
        <dbReference type="ChEBI" id="CHEBI:18248"/>
    </ligandPart>
</feature>
<feature type="binding site" description="axial binding residue" evidence="15">
    <location>
        <position position="113"/>
    </location>
    <ligand>
        <name>heme c</name>
        <dbReference type="ChEBI" id="CHEBI:61717"/>
        <label>2</label>
    </ligand>
    <ligandPart>
        <name>Fe</name>
        <dbReference type="ChEBI" id="CHEBI:18248"/>
    </ligandPart>
</feature>
<dbReference type="Proteomes" id="UP000448038">
    <property type="component" value="Unassembled WGS sequence"/>
</dbReference>
<dbReference type="EMBL" id="WOBO01000017">
    <property type="protein sequence ID" value="MUK46572.1"/>
    <property type="molecule type" value="Genomic_DNA"/>
</dbReference>
<dbReference type="EMBL" id="BJTZ01000030">
    <property type="protein sequence ID" value="GEK15444.1"/>
    <property type="molecule type" value="Genomic_DNA"/>
</dbReference>
<dbReference type="GO" id="GO:0009061">
    <property type="term" value="P:anaerobic respiration"/>
    <property type="evidence" value="ECO:0007669"/>
    <property type="project" value="InterPro"/>
</dbReference>
<comment type="caution">
    <text evidence="19">The sequence shown here is derived from an EMBL/GenBank/DDBJ whole genome shotgun (WGS) entry which is preliminary data.</text>
</comment>
<reference evidence="21 22" key="2">
    <citation type="submission" date="2019-11" db="EMBL/GenBank/DDBJ databases">
        <title>Using colonization assays and comparative genomics to discover symbiosis behaviors and factors in Vibrio fischeri.</title>
        <authorList>
            <person name="Bongrand C."/>
            <person name="Moriano-Gutierrez S."/>
            <person name="Arevalo P."/>
            <person name="Mcfall-Ngai M."/>
            <person name="Visick K."/>
            <person name="Polz M.F."/>
            <person name="Ruby E.G."/>
        </authorList>
    </citation>
    <scope>NUCLEOTIDE SEQUENCE [LARGE SCALE GENOMIC DNA]</scope>
    <source>
        <strain evidence="18">Emors.3.2</strain>
        <strain evidence="21">emors.3.2</strain>
        <strain evidence="22">emors.4.1</strain>
        <strain evidence="19">Emors.4.1</strain>
    </source>
</reference>
<gene>
    <name evidence="17" type="primary">napB</name>
    <name evidence="17" type="ORF">AFI02nite_34800</name>
    <name evidence="18" type="ORF">GNP77_14390</name>
    <name evidence="19" type="ORF">GNP88_04295</name>
</gene>
<dbReference type="AlphaFoldDB" id="A0A1E5AW79"/>
<evidence type="ECO:0000313" key="20">
    <source>
        <dbReference type="Proteomes" id="UP000321787"/>
    </source>
</evidence>
<keyword evidence="11 15" id="KW-0408">Iron</keyword>
<feature type="binding site" description="covalent" evidence="14">
    <location>
        <position position="92"/>
    </location>
    <ligand>
        <name>heme c</name>
        <dbReference type="ChEBI" id="CHEBI:61717"/>
        <label>1</label>
    </ligand>
</feature>
<accession>A0A1E5AW79</accession>
<keyword evidence="9 13" id="KW-0574">Periplasm</keyword>
<evidence type="ECO:0000313" key="19">
    <source>
        <dbReference type="EMBL" id="MUK48408.1"/>
    </source>
</evidence>
<feature type="binding site" description="covalent" evidence="14">
    <location>
        <position position="135"/>
    </location>
    <ligand>
        <name>heme c</name>
        <dbReference type="ChEBI" id="CHEBI:61717"/>
        <label>2</label>
    </ligand>
</feature>
<sequence>MKKFIIALMSAGLLFTGAVQAEAEQGSELHNPGGIGGVESLRGVSELEATRPADDFKRFPRDHALDSDYVYQPPLVPHTIRNYEVSLNANKCLSCHSWKNAKEMGATKISVTHYVNREDAVLSDVSPRRYFCLQCHVPQADAKPLVENEFERVDSLR</sequence>
<proteinExistence type="inferred from homology"/>
<dbReference type="GO" id="GO:0042597">
    <property type="term" value="C:periplasmic space"/>
    <property type="evidence" value="ECO:0007669"/>
    <property type="project" value="UniProtKB-SubCell"/>
</dbReference>
<feature type="binding site" description="axial binding residue" evidence="15">
    <location>
        <position position="78"/>
    </location>
    <ligand>
        <name>heme c</name>
        <dbReference type="ChEBI" id="CHEBI:61717"/>
        <label>1</label>
    </ligand>
    <ligandPart>
        <name>Fe</name>
        <dbReference type="ChEBI" id="CHEBI:18248"/>
    </ligandPart>
</feature>
<dbReference type="Gene3D" id="1.10.1130.10">
    <property type="entry name" value="Flavocytochrome C3, Chain A"/>
    <property type="match status" value="1"/>
</dbReference>
<keyword evidence="5 13" id="KW-0813">Transport</keyword>
<evidence type="ECO:0000256" key="4">
    <source>
        <dbReference type="ARBA" id="ARBA00013773"/>
    </source>
</evidence>
<evidence type="ECO:0000313" key="17">
    <source>
        <dbReference type="EMBL" id="GEK15444.1"/>
    </source>
</evidence>
<evidence type="ECO:0000256" key="11">
    <source>
        <dbReference type="ARBA" id="ARBA00023004"/>
    </source>
</evidence>
<evidence type="ECO:0000256" key="10">
    <source>
        <dbReference type="ARBA" id="ARBA00022982"/>
    </source>
</evidence>
<dbReference type="PIRSF" id="PIRSF006105">
    <property type="entry name" value="NapB"/>
    <property type="match status" value="1"/>
</dbReference>
<dbReference type="Proteomes" id="UP000321787">
    <property type="component" value="Unassembled WGS sequence"/>
</dbReference>
<keyword evidence="6 14" id="KW-0349">Heme</keyword>
<dbReference type="InterPro" id="IPR005591">
    <property type="entry name" value="NapB"/>
</dbReference>
<keyword evidence="10 13" id="KW-0249">Electron transport</keyword>
<feature type="binding site" description="axial binding residue" evidence="15">
    <location>
        <position position="96"/>
    </location>
    <ligand>
        <name>heme c</name>
        <dbReference type="ChEBI" id="CHEBI:61717"/>
        <label>1</label>
    </ligand>
    <ligandPart>
        <name>Fe</name>
        <dbReference type="ChEBI" id="CHEBI:18248"/>
    </ligandPart>
</feature>
<evidence type="ECO:0000256" key="16">
    <source>
        <dbReference type="SAM" id="SignalP"/>
    </source>
</evidence>
<dbReference type="EMBL" id="WOBN01000009">
    <property type="protein sequence ID" value="MUK48408.1"/>
    <property type="molecule type" value="Genomic_DNA"/>
</dbReference>
<keyword evidence="7 15" id="KW-0479">Metal-binding</keyword>
<evidence type="ECO:0000256" key="9">
    <source>
        <dbReference type="ARBA" id="ARBA00022764"/>
    </source>
</evidence>
<evidence type="ECO:0000256" key="5">
    <source>
        <dbReference type="ARBA" id="ARBA00022448"/>
    </source>
</evidence>
<comment type="similarity">
    <text evidence="3 13">Belongs to the NapB family.</text>
</comment>
<dbReference type="Proteomes" id="UP000435323">
    <property type="component" value="Unassembled WGS sequence"/>
</dbReference>
<evidence type="ECO:0000256" key="15">
    <source>
        <dbReference type="PIRSR" id="PIRSR006105-2"/>
    </source>
</evidence>
<evidence type="ECO:0000313" key="22">
    <source>
        <dbReference type="Proteomes" id="UP000448038"/>
    </source>
</evidence>
<comment type="subunit">
    <text evidence="13">Component of the periplasmic nitrate reductase NapAB complex composed of NapA and NapB.</text>
</comment>
<evidence type="ECO:0000313" key="21">
    <source>
        <dbReference type="Proteomes" id="UP000435323"/>
    </source>
</evidence>